<evidence type="ECO:0000256" key="1">
    <source>
        <dbReference type="SAM" id="MobiDB-lite"/>
    </source>
</evidence>
<dbReference type="Proteomes" id="UP000298663">
    <property type="component" value="Unassembled WGS sequence"/>
</dbReference>
<evidence type="ECO:0000313" key="3">
    <source>
        <dbReference type="Proteomes" id="UP000298663"/>
    </source>
</evidence>
<accession>A0A4U5M5A2</accession>
<reference evidence="2 3" key="1">
    <citation type="journal article" date="2015" name="Genome Biol.">
        <title>Comparative genomics of Steinernema reveals deeply conserved gene regulatory networks.</title>
        <authorList>
            <person name="Dillman A.R."/>
            <person name="Macchietto M."/>
            <person name="Porter C.F."/>
            <person name="Rogers A."/>
            <person name="Williams B."/>
            <person name="Antoshechkin I."/>
            <person name="Lee M.M."/>
            <person name="Goodwin Z."/>
            <person name="Lu X."/>
            <person name="Lewis E.E."/>
            <person name="Goodrich-Blair H."/>
            <person name="Stock S.P."/>
            <person name="Adams B.J."/>
            <person name="Sternberg P.W."/>
            <person name="Mortazavi A."/>
        </authorList>
    </citation>
    <scope>NUCLEOTIDE SEQUENCE [LARGE SCALE GENOMIC DNA]</scope>
    <source>
        <strain evidence="2 3">ALL</strain>
    </source>
</reference>
<evidence type="ECO:0000313" key="2">
    <source>
        <dbReference type="EMBL" id="TKR64031.1"/>
    </source>
</evidence>
<feature type="compositionally biased region" description="Acidic residues" evidence="1">
    <location>
        <begin position="48"/>
        <end position="57"/>
    </location>
</feature>
<reference evidence="2 3" key="2">
    <citation type="journal article" date="2019" name="G3 (Bethesda)">
        <title>Hybrid Assembly of the Genome of the Entomopathogenic Nematode Steinernema carpocapsae Identifies the X-Chromosome.</title>
        <authorList>
            <person name="Serra L."/>
            <person name="Macchietto M."/>
            <person name="Macias-Munoz A."/>
            <person name="McGill C.J."/>
            <person name="Rodriguez I.M."/>
            <person name="Rodriguez B."/>
            <person name="Murad R."/>
            <person name="Mortazavi A."/>
        </authorList>
    </citation>
    <scope>NUCLEOTIDE SEQUENCE [LARGE SCALE GENOMIC DNA]</scope>
    <source>
        <strain evidence="2 3">ALL</strain>
    </source>
</reference>
<sequence length="97" mass="11183">MTLFNDLHADAQPKRQRFSPKKLGRELNRIQLDENKPKFYEPCSSSSSDEEMMDETEANVVVEEPAEDEAPLVMLSDDAKAYFDKLSKEAPFPFLKR</sequence>
<feature type="region of interest" description="Disordered" evidence="1">
    <location>
        <begin position="37"/>
        <end position="57"/>
    </location>
</feature>
<keyword evidence="3" id="KW-1185">Reference proteome</keyword>
<protein>
    <submittedName>
        <fullName evidence="2">Uncharacterized protein</fullName>
    </submittedName>
</protein>
<dbReference type="EMBL" id="AZBU02000009">
    <property type="protein sequence ID" value="TKR64031.1"/>
    <property type="molecule type" value="Genomic_DNA"/>
</dbReference>
<name>A0A4U5M5A2_STECR</name>
<dbReference type="AlphaFoldDB" id="A0A4U5M5A2"/>
<feature type="region of interest" description="Disordered" evidence="1">
    <location>
        <begin position="1"/>
        <end position="23"/>
    </location>
</feature>
<proteinExistence type="predicted"/>
<organism evidence="2 3">
    <name type="scientific">Steinernema carpocapsae</name>
    <name type="common">Entomopathogenic nematode</name>
    <dbReference type="NCBI Taxonomy" id="34508"/>
    <lineage>
        <taxon>Eukaryota</taxon>
        <taxon>Metazoa</taxon>
        <taxon>Ecdysozoa</taxon>
        <taxon>Nematoda</taxon>
        <taxon>Chromadorea</taxon>
        <taxon>Rhabditida</taxon>
        <taxon>Tylenchina</taxon>
        <taxon>Panagrolaimomorpha</taxon>
        <taxon>Strongyloidoidea</taxon>
        <taxon>Steinernematidae</taxon>
        <taxon>Steinernema</taxon>
    </lineage>
</organism>
<gene>
    <name evidence="2" type="ORF">L596_024628</name>
</gene>
<comment type="caution">
    <text evidence="2">The sequence shown here is derived from an EMBL/GenBank/DDBJ whole genome shotgun (WGS) entry which is preliminary data.</text>
</comment>